<proteinExistence type="predicted"/>
<keyword evidence="3" id="KW-1185">Reference proteome</keyword>
<feature type="transmembrane region" description="Helical" evidence="1">
    <location>
        <begin position="21"/>
        <end position="39"/>
    </location>
</feature>
<accession>E9SEC6</accession>
<dbReference type="EMBL" id="ADKM02000095">
    <property type="protein sequence ID" value="EGC02394.1"/>
    <property type="molecule type" value="Genomic_DNA"/>
</dbReference>
<evidence type="ECO:0000313" key="2">
    <source>
        <dbReference type="EMBL" id="EGC02394.1"/>
    </source>
</evidence>
<evidence type="ECO:0000313" key="3">
    <source>
        <dbReference type="Proteomes" id="UP000004259"/>
    </source>
</evidence>
<name>E9SEC6_RUMAL</name>
<comment type="caution">
    <text evidence="2">The sequence shown here is derived from an EMBL/GenBank/DDBJ whole genome shotgun (WGS) entry which is preliminary data.</text>
</comment>
<organism evidence="2 3">
    <name type="scientific">Ruminococcus albus 8</name>
    <dbReference type="NCBI Taxonomy" id="246199"/>
    <lineage>
        <taxon>Bacteria</taxon>
        <taxon>Bacillati</taxon>
        <taxon>Bacillota</taxon>
        <taxon>Clostridia</taxon>
        <taxon>Eubacteriales</taxon>
        <taxon>Oscillospiraceae</taxon>
        <taxon>Ruminococcus</taxon>
    </lineage>
</organism>
<evidence type="ECO:0000256" key="1">
    <source>
        <dbReference type="SAM" id="Phobius"/>
    </source>
</evidence>
<keyword evidence="1" id="KW-1133">Transmembrane helix</keyword>
<dbReference type="RefSeq" id="WP_002851059.1">
    <property type="nucleotide sequence ID" value="NZ_ADKM02000095.1"/>
</dbReference>
<dbReference type="OrthoDB" id="1820973at2"/>
<gene>
    <name evidence="2" type="ORF">CUS_5956</name>
</gene>
<keyword evidence="1" id="KW-0812">Transmembrane</keyword>
<protein>
    <submittedName>
        <fullName evidence="2">Uncharacterized protein</fullName>
    </submittedName>
</protein>
<sequence length="175" mass="19979">MELNYQRKKGLKDFWRRHKHQVFGCFLLAGILAIWYIGWRQAHPKEVVVEDAGMNDADMGAYMGFDKLGLGYDVSMDGIDGEMFDYSIYFDHEVSQADRDAVSAEIDKLYENYSEDVCYGDISLWQDESFDKEKVMVVLDLGNAEDGSMITDILEAIDRVDGVSRVVINEGADEY</sequence>
<keyword evidence="1" id="KW-0472">Membrane</keyword>
<reference evidence="2 3" key="1">
    <citation type="submission" date="2011-02" db="EMBL/GenBank/DDBJ databases">
        <authorList>
            <person name="Nelson K.E."/>
            <person name="Sutton G."/>
            <person name="Torralba M."/>
            <person name="Durkin S."/>
            <person name="Harkins D."/>
            <person name="Montgomery R."/>
            <person name="Ziemer C."/>
            <person name="Klaassens E."/>
            <person name="Ocuiv P."/>
            <person name="Morrison M."/>
        </authorList>
    </citation>
    <scope>NUCLEOTIDE SEQUENCE [LARGE SCALE GENOMIC DNA]</scope>
    <source>
        <strain evidence="2 3">8</strain>
    </source>
</reference>
<dbReference type="Proteomes" id="UP000004259">
    <property type="component" value="Unassembled WGS sequence"/>
</dbReference>
<dbReference type="AlphaFoldDB" id="E9SEC6"/>
<dbReference type="STRING" id="246199.CUS_5956"/>